<keyword evidence="2" id="KW-1133">Transmembrane helix</keyword>
<feature type="chain" id="PRO_5043525035" description="DUF916 domain-containing protein" evidence="3">
    <location>
        <begin position="27"/>
        <end position="327"/>
    </location>
</feature>
<keyword evidence="2" id="KW-0812">Transmembrane</keyword>
<reference evidence="4" key="1">
    <citation type="submission" date="2022-10" db="EMBL/GenBank/DDBJ databases">
        <title>The complete genomes of actinobacterial strains from the NBC collection.</title>
        <authorList>
            <person name="Joergensen T.S."/>
            <person name="Alvarez Arevalo M."/>
            <person name="Sterndorff E.B."/>
            <person name="Faurdal D."/>
            <person name="Vuksanovic O."/>
            <person name="Mourched A.-S."/>
            <person name="Charusanti P."/>
            <person name="Shaw S."/>
            <person name="Blin K."/>
            <person name="Weber T."/>
        </authorList>
    </citation>
    <scope>NUCLEOTIDE SEQUENCE</scope>
    <source>
        <strain evidence="4">NBC_01393</strain>
    </source>
</reference>
<evidence type="ECO:0000256" key="3">
    <source>
        <dbReference type="SAM" id="SignalP"/>
    </source>
</evidence>
<keyword evidence="2" id="KW-0472">Membrane</keyword>
<evidence type="ECO:0000256" key="2">
    <source>
        <dbReference type="SAM" id="Phobius"/>
    </source>
</evidence>
<keyword evidence="3" id="KW-0732">Signal</keyword>
<dbReference type="AlphaFoldDB" id="A0AAU3HY01"/>
<feature type="region of interest" description="Disordered" evidence="1">
    <location>
        <begin position="294"/>
        <end position="327"/>
    </location>
</feature>
<protein>
    <recommendedName>
        <fullName evidence="5">DUF916 domain-containing protein</fullName>
    </recommendedName>
</protein>
<name>A0AAU3HY01_9ACTN</name>
<evidence type="ECO:0000313" key="4">
    <source>
        <dbReference type="EMBL" id="WTZ09903.1"/>
    </source>
</evidence>
<accession>A0AAU3HY01</accession>
<organism evidence="4">
    <name type="scientific">Streptomyces sp. NBC_01393</name>
    <dbReference type="NCBI Taxonomy" id="2903851"/>
    <lineage>
        <taxon>Bacteria</taxon>
        <taxon>Bacillati</taxon>
        <taxon>Actinomycetota</taxon>
        <taxon>Actinomycetes</taxon>
        <taxon>Kitasatosporales</taxon>
        <taxon>Streptomycetaceae</taxon>
        <taxon>Streptomyces</taxon>
    </lineage>
</organism>
<sequence>MPYALPAAHALGLTLVLLSAAPTALAADGWSVVPASGGTAGGRPSVYAEGAPGTVLQDAVSVLNPGARPLTVRLRGADADNTADGGFTVRERSADAGAWIAFAGHADGRRTAVRELSVRVPARTRADVPFTIGVPAGAAPGDHPGAIVASGGGRTSAVRVQLRVAGPALSALTVEHVRVGGGRISYELVNRGTTVLAPRLAVHADGVFGTLLDRGPRALPVELLPGRRVTLHEPWTGPPSLDAADVRLTVTAAGGVRSTATASVRFVPWGPVAGAGAALVALLVALSAVRHRRRAGARGPWRPGRRVRDGGAGEQSGTEVELTGAVS</sequence>
<feature type="transmembrane region" description="Helical" evidence="2">
    <location>
        <begin position="266"/>
        <end position="289"/>
    </location>
</feature>
<evidence type="ECO:0008006" key="5">
    <source>
        <dbReference type="Google" id="ProtNLM"/>
    </source>
</evidence>
<feature type="signal peptide" evidence="3">
    <location>
        <begin position="1"/>
        <end position="26"/>
    </location>
</feature>
<gene>
    <name evidence="4" type="ORF">OG699_19060</name>
</gene>
<proteinExistence type="predicted"/>
<dbReference type="EMBL" id="CP109546">
    <property type="protein sequence ID" value="WTZ09903.1"/>
    <property type="molecule type" value="Genomic_DNA"/>
</dbReference>
<evidence type="ECO:0000256" key="1">
    <source>
        <dbReference type="SAM" id="MobiDB-lite"/>
    </source>
</evidence>